<dbReference type="InterPro" id="IPR000863">
    <property type="entry name" value="Sulfotransferase_dom"/>
</dbReference>
<dbReference type="EMBL" id="FQWM01000011">
    <property type="protein sequence ID" value="SHH85483.1"/>
    <property type="molecule type" value="Genomic_DNA"/>
</dbReference>
<organism evidence="4 5">
    <name type="scientific">Cognatishimia maritima</name>
    <dbReference type="NCBI Taxonomy" id="870908"/>
    <lineage>
        <taxon>Bacteria</taxon>
        <taxon>Pseudomonadati</taxon>
        <taxon>Pseudomonadota</taxon>
        <taxon>Alphaproteobacteria</taxon>
        <taxon>Rhodobacterales</taxon>
        <taxon>Paracoccaceae</taxon>
        <taxon>Cognatishimia</taxon>
    </lineage>
</organism>
<evidence type="ECO:0000313" key="4">
    <source>
        <dbReference type="EMBL" id="SHH85483.1"/>
    </source>
</evidence>
<dbReference type="InterPro" id="IPR027417">
    <property type="entry name" value="P-loop_NTPase"/>
</dbReference>
<dbReference type="AlphaFoldDB" id="A0A1M5WE32"/>
<dbReference type="Pfam" id="PF00685">
    <property type="entry name" value="Sulfotransfer_1"/>
    <property type="match status" value="1"/>
</dbReference>
<sequence length="299" mass="34784">MSANETIGKFPNLFLVGAPKCGTTTLHHLFTQHPDVYCPYRKEPATLIGTPVRQNGFSMGYSDYWAMYEGWRSQRYALDASALYFASRSAAENISTFSPKAKIIVALRNPVEAIYSFYYEAKSQSHEKQISFEEALEADDARPEGAGVYRPRYRQTFSFTGHLNRYRELFGPENVYVVLMQDLKRSPQDEYQRICDWLGISTDVSDTDFASQNKAKAPRSTTLAKFILSPPKALQRPLSKIISKEKRYRFQTYLRKINFREEQYPPMQPETRGILIQYFRPDIERLEQLLDRDLSEWKM</sequence>
<proteinExistence type="predicted"/>
<dbReference type="Proteomes" id="UP000184211">
    <property type="component" value="Unassembled WGS sequence"/>
</dbReference>
<reference evidence="5" key="1">
    <citation type="submission" date="2016-11" db="EMBL/GenBank/DDBJ databases">
        <authorList>
            <person name="Varghese N."/>
            <person name="Submissions S."/>
        </authorList>
    </citation>
    <scope>NUCLEOTIDE SEQUENCE [LARGE SCALE GENOMIC DNA]</scope>
    <source>
        <strain evidence="5">DSM 28223</strain>
    </source>
</reference>
<feature type="domain" description="Sulfotransferase" evidence="3">
    <location>
        <begin position="12"/>
        <end position="203"/>
    </location>
</feature>
<dbReference type="PANTHER" id="PTHR10605:SF56">
    <property type="entry name" value="BIFUNCTIONAL HEPARAN SULFATE N-DEACETYLASE_N-SULFOTRANSFERASE"/>
    <property type="match status" value="1"/>
</dbReference>
<dbReference type="RefSeq" id="WP_072794272.1">
    <property type="nucleotide sequence ID" value="NZ_FQWM01000011.1"/>
</dbReference>
<dbReference type="OrthoDB" id="981508at2"/>
<dbReference type="STRING" id="870908.SAMN04488044_0084"/>
<evidence type="ECO:0000256" key="1">
    <source>
        <dbReference type="ARBA" id="ARBA00022679"/>
    </source>
</evidence>
<dbReference type="InterPro" id="IPR037359">
    <property type="entry name" value="NST/OST"/>
</dbReference>
<keyword evidence="1 4" id="KW-0808">Transferase</keyword>
<dbReference type="PANTHER" id="PTHR10605">
    <property type="entry name" value="HEPARAN SULFATE SULFOTRANSFERASE"/>
    <property type="match status" value="1"/>
</dbReference>
<keyword evidence="5" id="KW-1185">Reference proteome</keyword>
<protein>
    <submittedName>
        <fullName evidence="4">Sulfotransferase domain-containing protein</fullName>
    </submittedName>
</protein>
<dbReference type="GO" id="GO:0008146">
    <property type="term" value="F:sulfotransferase activity"/>
    <property type="evidence" value="ECO:0007669"/>
    <property type="project" value="InterPro"/>
</dbReference>
<gene>
    <name evidence="4" type="ORF">SAMN04488044_0084</name>
</gene>
<dbReference type="SUPFAM" id="SSF52540">
    <property type="entry name" value="P-loop containing nucleoside triphosphate hydrolases"/>
    <property type="match status" value="1"/>
</dbReference>
<keyword evidence="2" id="KW-0325">Glycoprotein</keyword>
<name>A0A1M5WE32_9RHOB</name>
<evidence type="ECO:0000259" key="3">
    <source>
        <dbReference type="Pfam" id="PF00685"/>
    </source>
</evidence>
<dbReference type="Gene3D" id="3.40.50.300">
    <property type="entry name" value="P-loop containing nucleotide triphosphate hydrolases"/>
    <property type="match status" value="1"/>
</dbReference>
<accession>A0A1M5WE32</accession>
<evidence type="ECO:0000313" key="5">
    <source>
        <dbReference type="Proteomes" id="UP000184211"/>
    </source>
</evidence>
<evidence type="ECO:0000256" key="2">
    <source>
        <dbReference type="ARBA" id="ARBA00023180"/>
    </source>
</evidence>